<keyword evidence="2" id="KW-1185">Reference proteome</keyword>
<dbReference type="EMBL" id="JAFIQO010000071">
    <property type="protein sequence ID" value="MBP0056155.1"/>
    <property type="molecule type" value="Genomic_DNA"/>
</dbReference>
<proteinExistence type="predicted"/>
<accession>A0ABS3ZG04</accession>
<protein>
    <submittedName>
        <fullName evidence="1">Transposase</fullName>
    </submittedName>
</protein>
<name>A0ABS3ZG04_9FIRM</name>
<reference evidence="1 2" key="1">
    <citation type="submission" date="2021-02" db="EMBL/GenBank/DDBJ databases">
        <title>Lactate utilizing bacteria of the human gut.</title>
        <authorList>
            <person name="Sheridan P.O."/>
        </authorList>
    </citation>
    <scope>NUCLEOTIDE SEQUENCE [LARGE SCALE GENOMIC DNA]</scope>
    <source>
        <strain evidence="1 2">HTF-83D</strain>
    </source>
</reference>
<organism evidence="1 2">
    <name type="scientific">Anaerobutyricum soehngenii</name>
    <dbReference type="NCBI Taxonomy" id="105843"/>
    <lineage>
        <taxon>Bacteria</taxon>
        <taxon>Bacillati</taxon>
        <taxon>Bacillota</taxon>
        <taxon>Clostridia</taxon>
        <taxon>Lachnospirales</taxon>
        <taxon>Lachnospiraceae</taxon>
        <taxon>Anaerobutyricum</taxon>
    </lineage>
</organism>
<feature type="non-terminal residue" evidence="1">
    <location>
        <position position="1"/>
    </location>
</feature>
<feature type="non-terminal residue" evidence="1">
    <location>
        <position position="78"/>
    </location>
</feature>
<gene>
    <name evidence="1" type="ORF">JYQ75_01805</name>
</gene>
<evidence type="ECO:0000313" key="2">
    <source>
        <dbReference type="Proteomes" id="UP001315001"/>
    </source>
</evidence>
<dbReference type="Proteomes" id="UP001315001">
    <property type="component" value="Unassembled WGS sequence"/>
</dbReference>
<evidence type="ECO:0000313" key="1">
    <source>
        <dbReference type="EMBL" id="MBP0056155.1"/>
    </source>
</evidence>
<sequence>REKFGLKSQMAQSVLKTVIARYKTILENQNEWIKPLFKKPQYDLVWNRDYSLTQNRFSINTLNGRVKLSYFADGMSKY</sequence>
<comment type="caution">
    <text evidence="1">The sequence shown here is derived from an EMBL/GenBank/DDBJ whole genome shotgun (WGS) entry which is preliminary data.</text>
</comment>